<gene>
    <name evidence="1" type="ORF">GCM10007877_14360</name>
</gene>
<proteinExistence type="inferred from homology"/>
<protein>
    <recommendedName>
        <fullName evidence="3">DUF99 family protein</fullName>
    </recommendedName>
</protein>
<dbReference type="PANTHER" id="PTHR39518:SF2">
    <property type="entry name" value="UPF0215 PROTEIN MJ1150"/>
    <property type="match status" value="1"/>
</dbReference>
<evidence type="ECO:0000313" key="1">
    <source>
        <dbReference type="EMBL" id="GLS25722.1"/>
    </source>
</evidence>
<dbReference type="AlphaFoldDB" id="A0AA37TAN5"/>
<name>A0AA37TAN5_9GAMM</name>
<dbReference type="Gene3D" id="3.30.2170.10">
    <property type="entry name" value="archaeoglobus fulgidus dsm 4304 superfamily"/>
    <property type="match status" value="1"/>
</dbReference>
<organism evidence="1 2">
    <name type="scientific">Marinibactrum halimedae</name>
    <dbReference type="NCBI Taxonomy" id="1444977"/>
    <lineage>
        <taxon>Bacteria</taxon>
        <taxon>Pseudomonadati</taxon>
        <taxon>Pseudomonadota</taxon>
        <taxon>Gammaproteobacteria</taxon>
        <taxon>Cellvibrionales</taxon>
        <taxon>Cellvibrionaceae</taxon>
        <taxon>Marinibactrum</taxon>
    </lineage>
</organism>
<comment type="caution">
    <text evidence="1">The sequence shown here is derived from an EMBL/GenBank/DDBJ whole genome shotgun (WGS) entry which is preliminary data.</text>
</comment>
<dbReference type="Proteomes" id="UP001156870">
    <property type="component" value="Unassembled WGS sequence"/>
</dbReference>
<evidence type="ECO:0000313" key="2">
    <source>
        <dbReference type="Proteomes" id="UP001156870"/>
    </source>
</evidence>
<dbReference type="HAMAP" id="MF_00582">
    <property type="entry name" value="UPF0215"/>
    <property type="match status" value="1"/>
</dbReference>
<dbReference type="InterPro" id="IPR002802">
    <property type="entry name" value="Endo_dU"/>
</dbReference>
<dbReference type="Pfam" id="PF01949">
    <property type="entry name" value="Endo_dU"/>
    <property type="match status" value="1"/>
</dbReference>
<keyword evidence="2" id="KW-1185">Reference proteome</keyword>
<reference evidence="1 2" key="1">
    <citation type="journal article" date="2014" name="Int. J. Syst. Evol. Microbiol.">
        <title>Complete genome sequence of Corynebacterium casei LMG S-19264T (=DSM 44701T), isolated from a smear-ripened cheese.</title>
        <authorList>
            <consortium name="US DOE Joint Genome Institute (JGI-PGF)"/>
            <person name="Walter F."/>
            <person name="Albersmeier A."/>
            <person name="Kalinowski J."/>
            <person name="Ruckert C."/>
        </authorList>
    </citation>
    <scope>NUCLEOTIDE SEQUENCE [LARGE SCALE GENOMIC DNA]</scope>
    <source>
        <strain evidence="1 2">NBRC 110095</strain>
    </source>
</reference>
<evidence type="ECO:0008006" key="3">
    <source>
        <dbReference type="Google" id="ProtNLM"/>
    </source>
</evidence>
<dbReference type="PANTHER" id="PTHR39518">
    <property type="entry name" value="UPF0215 PROTEIN MJ1150"/>
    <property type="match status" value="1"/>
</dbReference>
<accession>A0AA37TAN5</accession>
<dbReference type="RefSeq" id="WP_232594284.1">
    <property type="nucleotide sequence ID" value="NZ_BSPD01000033.1"/>
</dbReference>
<dbReference type="PIRSF" id="PIRSF006380">
    <property type="entry name" value="UCP006380"/>
    <property type="match status" value="1"/>
</dbReference>
<dbReference type="EMBL" id="BSPD01000033">
    <property type="protein sequence ID" value="GLS25722.1"/>
    <property type="molecule type" value="Genomic_DNA"/>
</dbReference>
<sequence length="195" mass="21266">MPSLETALKSGKAIRTIGFDDAPFKRKPFSPVNISGIVCSNTRFEGMLWGEVQQDGSDATEVITRMILNSKFHPQVHLIIIDGIAVGGFNVIDLKSLSQNINRPCVSVMRHLPDLNAIKKALKNLDDGDKKFDLIMKAGEIYQQKGFIYQVCGSTPETTAQALLALTDQGNVPEALRLAHLIGSAIMTGQSSRRA</sequence>